<keyword evidence="8" id="KW-1185">Reference proteome</keyword>
<feature type="transmembrane region" description="Helical" evidence="5">
    <location>
        <begin position="144"/>
        <end position="162"/>
    </location>
</feature>
<evidence type="ECO:0000256" key="2">
    <source>
        <dbReference type="ARBA" id="ARBA00022692"/>
    </source>
</evidence>
<feature type="transmembrane region" description="Helical" evidence="5">
    <location>
        <begin position="313"/>
        <end position="339"/>
    </location>
</feature>
<feature type="transmembrane region" description="Helical" evidence="5">
    <location>
        <begin position="225"/>
        <end position="245"/>
    </location>
</feature>
<feature type="transmembrane region" description="Helical" evidence="5">
    <location>
        <begin position="289"/>
        <end position="307"/>
    </location>
</feature>
<dbReference type="PROSITE" id="PS00217">
    <property type="entry name" value="SUGAR_TRANSPORT_2"/>
    <property type="match status" value="1"/>
</dbReference>
<dbReference type="PROSITE" id="PS50850">
    <property type="entry name" value="MFS"/>
    <property type="match status" value="1"/>
</dbReference>
<evidence type="ECO:0000256" key="1">
    <source>
        <dbReference type="ARBA" id="ARBA00004651"/>
    </source>
</evidence>
<dbReference type="InterPro" id="IPR011701">
    <property type="entry name" value="MFS"/>
</dbReference>
<feature type="transmembrane region" description="Helical" evidence="5">
    <location>
        <begin position="257"/>
        <end position="277"/>
    </location>
</feature>
<gene>
    <name evidence="7" type="ORF">BJ988_002334</name>
</gene>
<accession>A0A7Z0DLZ0</accession>
<dbReference type="SUPFAM" id="SSF103473">
    <property type="entry name" value="MFS general substrate transporter"/>
    <property type="match status" value="1"/>
</dbReference>
<feature type="transmembrane region" description="Helical" evidence="5">
    <location>
        <begin position="351"/>
        <end position="374"/>
    </location>
</feature>
<reference evidence="7 8" key="1">
    <citation type="submission" date="2020-07" db="EMBL/GenBank/DDBJ databases">
        <title>Sequencing the genomes of 1000 actinobacteria strains.</title>
        <authorList>
            <person name="Klenk H.-P."/>
        </authorList>
    </citation>
    <scope>NUCLEOTIDE SEQUENCE [LARGE SCALE GENOMIC DNA]</scope>
    <source>
        <strain evidence="7 8">DSM 26487</strain>
    </source>
</reference>
<dbReference type="InterPro" id="IPR020846">
    <property type="entry name" value="MFS_dom"/>
</dbReference>
<dbReference type="EMBL" id="JACBZR010000001">
    <property type="protein sequence ID" value="NYI77686.1"/>
    <property type="molecule type" value="Genomic_DNA"/>
</dbReference>
<evidence type="ECO:0000256" key="5">
    <source>
        <dbReference type="SAM" id="Phobius"/>
    </source>
</evidence>
<keyword evidence="3 5" id="KW-1133">Transmembrane helix</keyword>
<comment type="caution">
    <text evidence="7">The sequence shown here is derived from an EMBL/GenBank/DDBJ whole genome shotgun (WGS) entry which is preliminary data.</text>
</comment>
<protein>
    <submittedName>
        <fullName evidence="7">AAHS family 4-hydroxybenzoate transporter-like MFS transporter</fullName>
    </submittedName>
</protein>
<evidence type="ECO:0000313" key="7">
    <source>
        <dbReference type="EMBL" id="NYI77686.1"/>
    </source>
</evidence>
<proteinExistence type="predicted"/>
<dbReference type="InterPro" id="IPR005829">
    <property type="entry name" value="Sugar_transporter_CS"/>
</dbReference>
<evidence type="ECO:0000256" key="4">
    <source>
        <dbReference type="ARBA" id="ARBA00023136"/>
    </source>
</evidence>
<dbReference type="Proteomes" id="UP000564496">
    <property type="component" value="Unassembled WGS sequence"/>
</dbReference>
<evidence type="ECO:0000256" key="3">
    <source>
        <dbReference type="ARBA" id="ARBA00022989"/>
    </source>
</evidence>
<dbReference type="Gene3D" id="1.20.1250.20">
    <property type="entry name" value="MFS general substrate transporter like domains"/>
    <property type="match status" value="2"/>
</dbReference>
<dbReference type="PANTHER" id="PTHR23508:SF10">
    <property type="entry name" value="CARBOXYLIC ACID TRANSPORTER PROTEIN HOMOLOG"/>
    <property type="match status" value="1"/>
</dbReference>
<keyword evidence="4 5" id="KW-0472">Membrane</keyword>
<dbReference type="AlphaFoldDB" id="A0A7Z0DLZ0"/>
<evidence type="ECO:0000313" key="8">
    <source>
        <dbReference type="Proteomes" id="UP000564496"/>
    </source>
</evidence>
<feature type="transmembrane region" description="Helical" evidence="5">
    <location>
        <begin position="56"/>
        <end position="77"/>
    </location>
</feature>
<dbReference type="GO" id="GO:0046943">
    <property type="term" value="F:carboxylic acid transmembrane transporter activity"/>
    <property type="evidence" value="ECO:0007669"/>
    <property type="project" value="TreeGrafter"/>
</dbReference>
<organism evidence="7 8">
    <name type="scientific">Nocardioides panzhihuensis</name>
    <dbReference type="NCBI Taxonomy" id="860243"/>
    <lineage>
        <taxon>Bacteria</taxon>
        <taxon>Bacillati</taxon>
        <taxon>Actinomycetota</taxon>
        <taxon>Actinomycetes</taxon>
        <taxon>Propionibacteriales</taxon>
        <taxon>Nocardioidaceae</taxon>
        <taxon>Nocardioides</taxon>
    </lineage>
</organism>
<sequence length="414" mass="41786">MKTTGNDRGSRMTAAQVGTLGVCLAMAVLDGFDAQTLAYAAPSITTEFGFGPGALGIVFSASLVGMALGSVLFGMLVDRLGRKFGLIASVVIFGLATLTIPALATSVETFLLIRFIAGIGMGGVAPSFIALVSENVPAHVRSRAVMVAVGCVSLGAFLGALVSRAAIPAYGWRSIFIIGGLLPLVFAVLAAVVVRGVTTGPQRTVDHASTSPAVLFREGRATSTIALWLVYFLNLLVMFALLNWLPTLLVQAGLDAGTAFIGSSLFAAGGFIGGILLGFRIDRRGQAHATLVGGYLIGMVGIGLVLLTTSTPLLMTGILLIGVGIVGGQSGLTILAVSLYPLPIRGTGIGWAYAVGRTGSIAGPALNGVLVAGGLGATSIIGLSALPLIVVALGVITLAALRSPATADAELAVS</sequence>
<dbReference type="RefSeq" id="WP_179658144.1">
    <property type="nucleotide sequence ID" value="NZ_JACBZR010000001.1"/>
</dbReference>
<name>A0A7Z0DLZ0_9ACTN</name>
<feature type="domain" description="Major facilitator superfamily (MFS) profile" evidence="6">
    <location>
        <begin position="19"/>
        <end position="402"/>
    </location>
</feature>
<dbReference type="GO" id="GO:0005886">
    <property type="term" value="C:plasma membrane"/>
    <property type="evidence" value="ECO:0007669"/>
    <property type="project" value="UniProtKB-SubCell"/>
</dbReference>
<feature type="transmembrane region" description="Helical" evidence="5">
    <location>
        <begin position="174"/>
        <end position="194"/>
    </location>
</feature>
<keyword evidence="2 5" id="KW-0812">Transmembrane</keyword>
<evidence type="ECO:0000259" key="6">
    <source>
        <dbReference type="PROSITE" id="PS50850"/>
    </source>
</evidence>
<feature type="transmembrane region" description="Helical" evidence="5">
    <location>
        <begin position="84"/>
        <end position="104"/>
    </location>
</feature>
<feature type="transmembrane region" description="Helical" evidence="5">
    <location>
        <begin position="380"/>
        <end position="401"/>
    </location>
</feature>
<dbReference type="InterPro" id="IPR036259">
    <property type="entry name" value="MFS_trans_sf"/>
</dbReference>
<dbReference type="PANTHER" id="PTHR23508">
    <property type="entry name" value="CARBOXYLIC ACID TRANSPORTER PROTEIN HOMOLOG"/>
    <property type="match status" value="1"/>
</dbReference>
<comment type="subcellular location">
    <subcellularLocation>
        <location evidence="1">Cell membrane</location>
        <topology evidence="1">Multi-pass membrane protein</topology>
    </subcellularLocation>
</comment>
<dbReference type="Pfam" id="PF07690">
    <property type="entry name" value="MFS_1"/>
    <property type="match status" value="1"/>
</dbReference>
<feature type="transmembrane region" description="Helical" evidence="5">
    <location>
        <begin position="110"/>
        <end position="132"/>
    </location>
</feature>